<dbReference type="Pfam" id="PF08534">
    <property type="entry name" value="Redoxin"/>
    <property type="match status" value="1"/>
</dbReference>
<dbReference type="AlphaFoldDB" id="A0A1H9SYG3"/>
<feature type="domain" description="Thioredoxin" evidence="1">
    <location>
        <begin position="30"/>
        <end position="176"/>
    </location>
</feature>
<dbReference type="InterPro" id="IPR013766">
    <property type="entry name" value="Thioredoxin_domain"/>
</dbReference>
<dbReference type="GO" id="GO:0016853">
    <property type="term" value="F:isomerase activity"/>
    <property type="evidence" value="ECO:0007669"/>
    <property type="project" value="UniProtKB-KW"/>
</dbReference>
<keyword evidence="3" id="KW-1185">Reference proteome</keyword>
<keyword evidence="2" id="KW-0413">Isomerase</keyword>
<dbReference type="PROSITE" id="PS51352">
    <property type="entry name" value="THIOREDOXIN_2"/>
    <property type="match status" value="1"/>
</dbReference>
<dbReference type="STRING" id="390241.SAMN04488023_1202"/>
<dbReference type="PANTHER" id="PTHR42852">
    <property type="entry name" value="THIOL:DISULFIDE INTERCHANGE PROTEIN DSBE"/>
    <property type="match status" value="1"/>
</dbReference>
<organism evidence="2 3">
    <name type="scientific">Pedobacter rhizosphaerae</name>
    <dbReference type="NCBI Taxonomy" id="390241"/>
    <lineage>
        <taxon>Bacteria</taxon>
        <taxon>Pseudomonadati</taxon>
        <taxon>Bacteroidota</taxon>
        <taxon>Sphingobacteriia</taxon>
        <taxon>Sphingobacteriales</taxon>
        <taxon>Sphingobacteriaceae</taxon>
        <taxon>Pedobacter</taxon>
    </lineage>
</organism>
<dbReference type="InterPro" id="IPR050553">
    <property type="entry name" value="Thioredoxin_ResA/DsbE_sf"/>
</dbReference>
<gene>
    <name evidence="2" type="ORF">SAMN04488023_1202</name>
</gene>
<dbReference type="RefSeq" id="WP_090885945.1">
    <property type="nucleotide sequence ID" value="NZ_FOGG01000020.1"/>
</dbReference>
<proteinExistence type="predicted"/>
<dbReference type="Proteomes" id="UP000199572">
    <property type="component" value="Unassembled WGS sequence"/>
</dbReference>
<dbReference type="CDD" id="cd02966">
    <property type="entry name" value="TlpA_like_family"/>
    <property type="match status" value="1"/>
</dbReference>
<dbReference type="SUPFAM" id="SSF52833">
    <property type="entry name" value="Thioredoxin-like"/>
    <property type="match status" value="1"/>
</dbReference>
<dbReference type="EMBL" id="FOGG01000020">
    <property type="protein sequence ID" value="SER89834.1"/>
    <property type="molecule type" value="Genomic_DNA"/>
</dbReference>
<accession>A0A1H9SYG3</accession>
<name>A0A1H9SYG3_9SPHI</name>
<dbReference type="Gene3D" id="3.40.30.10">
    <property type="entry name" value="Glutaredoxin"/>
    <property type="match status" value="1"/>
</dbReference>
<evidence type="ECO:0000313" key="2">
    <source>
        <dbReference type="EMBL" id="SER89834.1"/>
    </source>
</evidence>
<evidence type="ECO:0000259" key="1">
    <source>
        <dbReference type="PROSITE" id="PS51352"/>
    </source>
</evidence>
<dbReference type="GO" id="GO:0016491">
    <property type="term" value="F:oxidoreductase activity"/>
    <property type="evidence" value="ECO:0007669"/>
    <property type="project" value="InterPro"/>
</dbReference>
<reference evidence="2 3" key="1">
    <citation type="submission" date="2016-10" db="EMBL/GenBank/DDBJ databases">
        <authorList>
            <person name="de Groot N.N."/>
        </authorList>
    </citation>
    <scope>NUCLEOTIDE SEQUENCE [LARGE SCALE GENOMIC DNA]</scope>
    <source>
        <strain evidence="2 3">DSM 18610</strain>
    </source>
</reference>
<dbReference type="InterPro" id="IPR036249">
    <property type="entry name" value="Thioredoxin-like_sf"/>
</dbReference>
<dbReference type="InterPro" id="IPR013740">
    <property type="entry name" value="Redoxin"/>
</dbReference>
<sequence length="461" mass="53367">MKATKKNYLHLLIAILFTINGYGQQKITEIKTGDPLPDMILSGIMNRDIKQINLKELYKNAPLIIDFWFTSCVPCIKEMKFLDSLKAQHPGKFNVLMVTYQKEAEIKAFLNRPNNKDVKTSNLYLANADSILKKMFPHKVAPHNVWIDKQGMVRAITGTEEVTVTNVLRFANQETNLKMTQKKDILNFEPMEEFHLMDTSFSYRSIITPAIPTGSGGSLAGTSKGLAYNRFFQYNASISHLFWTAFSIYNKNPLGNYRENLVEIHTKDSLRLLYPFGKHVGLLQHSPYKNLQEWNKDNTYCYALTLPDRIPDTLFRDYLFSDLERYFQVHPEIEKRERLCTVVSKTKGEALKAAEANQGAYAKIKFTGGKLQIRNAKIQDVVNYFFTIYDNRTLNHPFVTEIPDSEQYRFDLDLDFNGSKALDEGISPEDYFQMLSRYGFRFEQKLRPYPILVLYDYGSNQ</sequence>
<evidence type="ECO:0000313" key="3">
    <source>
        <dbReference type="Proteomes" id="UP000199572"/>
    </source>
</evidence>
<dbReference type="PANTHER" id="PTHR42852:SF13">
    <property type="entry name" value="PROTEIN DIPZ"/>
    <property type="match status" value="1"/>
</dbReference>
<dbReference type="OrthoDB" id="793244at2"/>
<protein>
    <submittedName>
        <fullName evidence="2">Thiol-disulfide isomerase or thioredoxin</fullName>
    </submittedName>
</protein>